<dbReference type="InterPro" id="IPR009057">
    <property type="entry name" value="Homeodomain-like_sf"/>
</dbReference>
<name>A0A8J7GB44_9ACTN</name>
<evidence type="ECO:0000256" key="3">
    <source>
        <dbReference type="ARBA" id="ARBA00023125"/>
    </source>
</evidence>
<protein>
    <submittedName>
        <fullName evidence="7">AcrR family transcriptional regulator</fullName>
    </submittedName>
</protein>
<proteinExistence type="predicted"/>
<feature type="domain" description="HTH tetR-type" evidence="6">
    <location>
        <begin position="9"/>
        <end position="69"/>
    </location>
</feature>
<comment type="caution">
    <text evidence="7">The sequence shown here is derived from an EMBL/GenBank/DDBJ whole genome shotgun (WGS) entry which is preliminary data.</text>
</comment>
<evidence type="ECO:0000256" key="2">
    <source>
        <dbReference type="ARBA" id="ARBA00023015"/>
    </source>
</evidence>
<dbReference type="PROSITE" id="PS01081">
    <property type="entry name" value="HTH_TETR_1"/>
    <property type="match status" value="1"/>
</dbReference>
<feature type="DNA-binding region" description="H-T-H motif" evidence="5">
    <location>
        <begin position="32"/>
        <end position="51"/>
    </location>
</feature>
<keyword evidence="8" id="KW-1185">Reference proteome</keyword>
<evidence type="ECO:0000259" key="6">
    <source>
        <dbReference type="PROSITE" id="PS50977"/>
    </source>
</evidence>
<gene>
    <name evidence="7" type="ORF">IW245_001353</name>
</gene>
<evidence type="ECO:0000313" key="8">
    <source>
        <dbReference type="Proteomes" id="UP000622552"/>
    </source>
</evidence>
<dbReference type="AlphaFoldDB" id="A0A8J7GB44"/>
<keyword evidence="4" id="KW-0804">Transcription</keyword>
<dbReference type="InterPro" id="IPR001647">
    <property type="entry name" value="HTH_TetR"/>
</dbReference>
<dbReference type="GO" id="GO:0003700">
    <property type="term" value="F:DNA-binding transcription factor activity"/>
    <property type="evidence" value="ECO:0007669"/>
    <property type="project" value="TreeGrafter"/>
</dbReference>
<dbReference type="Pfam" id="PF00440">
    <property type="entry name" value="TetR_N"/>
    <property type="match status" value="1"/>
</dbReference>
<keyword evidence="1" id="KW-0678">Repressor</keyword>
<dbReference type="PANTHER" id="PTHR30055:SF148">
    <property type="entry name" value="TETR-FAMILY TRANSCRIPTIONAL REGULATOR"/>
    <property type="match status" value="1"/>
</dbReference>
<dbReference type="Gene3D" id="1.10.357.10">
    <property type="entry name" value="Tetracycline Repressor, domain 2"/>
    <property type="match status" value="1"/>
</dbReference>
<dbReference type="PROSITE" id="PS50977">
    <property type="entry name" value="HTH_TETR_2"/>
    <property type="match status" value="1"/>
</dbReference>
<evidence type="ECO:0000256" key="1">
    <source>
        <dbReference type="ARBA" id="ARBA00022491"/>
    </source>
</evidence>
<dbReference type="SUPFAM" id="SSF46689">
    <property type="entry name" value="Homeodomain-like"/>
    <property type="match status" value="1"/>
</dbReference>
<dbReference type="InterPro" id="IPR023772">
    <property type="entry name" value="DNA-bd_HTH_TetR-type_CS"/>
</dbReference>
<dbReference type="SUPFAM" id="SSF48498">
    <property type="entry name" value="Tetracyclin repressor-like, C-terminal domain"/>
    <property type="match status" value="1"/>
</dbReference>
<evidence type="ECO:0000256" key="4">
    <source>
        <dbReference type="ARBA" id="ARBA00023163"/>
    </source>
</evidence>
<dbReference type="InterPro" id="IPR050109">
    <property type="entry name" value="HTH-type_TetR-like_transc_reg"/>
</dbReference>
<keyword evidence="3 5" id="KW-0238">DNA-binding</keyword>
<dbReference type="InterPro" id="IPR039538">
    <property type="entry name" value="BetI_C"/>
</dbReference>
<dbReference type="Proteomes" id="UP000622552">
    <property type="component" value="Unassembled WGS sequence"/>
</dbReference>
<sequence length="199" mass="21443">MPRHKGDHEARRRDVSGAVWRVLAARGFGGLTLRAVATEMGATTGLLTHYFPNKQDLLAHALTLLDERRATRPRRVAAPAAEGLAALRAALLDILPLTPEAAADNRIWVSSWDAALADPDLAAGHADRYGRSRERIRRHVAAAQGLGELPSGDPDDLAAAIQSFVLGLIVQALLGAEAFPPERQIRLLDRYLAALTTPC</sequence>
<dbReference type="EMBL" id="JADOUF010000001">
    <property type="protein sequence ID" value="MBG6135159.1"/>
    <property type="molecule type" value="Genomic_DNA"/>
</dbReference>
<dbReference type="GO" id="GO:0000976">
    <property type="term" value="F:transcription cis-regulatory region binding"/>
    <property type="evidence" value="ECO:0007669"/>
    <property type="project" value="TreeGrafter"/>
</dbReference>
<dbReference type="RefSeq" id="WP_197002311.1">
    <property type="nucleotide sequence ID" value="NZ_BONS01000003.1"/>
</dbReference>
<reference evidence="7" key="1">
    <citation type="submission" date="2020-11" db="EMBL/GenBank/DDBJ databases">
        <title>Sequencing the genomes of 1000 actinobacteria strains.</title>
        <authorList>
            <person name="Klenk H.-P."/>
        </authorList>
    </citation>
    <scope>NUCLEOTIDE SEQUENCE</scope>
    <source>
        <strain evidence="7">DSM 45356</strain>
    </source>
</reference>
<dbReference type="PANTHER" id="PTHR30055">
    <property type="entry name" value="HTH-TYPE TRANSCRIPTIONAL REGULATOR RUTR"/>
    <property type="match status" value="1"/>
</dbReference>
<evidence type="ECO:0000256" key="5">
    <source>
        <dbReference type="PROSITE-ProRule" id="PRU00335"/>
    </source>
</evidence>
<evidence type="ECO:0000313" key="7">
    <source>
        <dbReference type="EMBL" id="MBG6135159.1"/>
    </source>
</evidence>
<dbReference type="Pfam" id="PF13977">
    <property type="entry name" value="TetR_C_6"/>
    <property type="match status" value="1"/>
</dbReference>
<dbReference type="InterPro" id="IPR036271">
    <property type="entry name" value="Tet_transcr_reg_TetR-rel_C_sf"/>
</dbReference>
<accession>A0A8J7GB44</accession>
<keyword evidence="2" id="KW-0805">Transcription regulation</keyword>
<organism evidence="7 8">
    <name type="scientific">Longispora fulva</name>
    <dbReference type="NCBI Taxonomy" id="619741"/>
    <lineage>
        <taxon>Bacteria</taxon>
        <taxon>Bacillati</taxon>
        <taxon>Actinomycetota</taxon>
        <taxon>Actinomycetes</taxon>
        <taxon>Micromonosporales</taxon>
        <taxon>Micromonosporaceae</taxon>
        <taxon>Longispora</taxon>
    </lineage>
</organism>